<protein>
    <recommendedName>
        <fullName evidence="3">LTXXQ motif family protein</fullName>
    </recommendedName>
</protein>
<dbReference type="EMBL" id="FNNJ01000005">
    <property type="protein sequence ID" value="SDX41819.1"/>
    <property type="molecule type" value="Genomic_DNA"/>
</dbReference>
<proteinExistence type="predicted"/>
<dbReference type="AlphaFoldDB" id="A0A1H3BL38"/>
<dbReference type="Proteomes" id="UP000199595">
    <property type="component" value="Unassembled WGS sequence"/>
</dbReference>
<evidence type="ECO:0008006" key="3">
    <source>
        <dbReference type="Google" id="ProtNLM"/>
    </source>
</evidence>
<organism evidence="1 2">
    <name type="scientific">Lutibacter oricola</name>
    <dbReference type="NCBI Taxonomy" id="762486"/>
    <lineage>
        <taxon>Bacteria</taxon>
        <taxon>Pseudomonadati</taxon>
        <taxon>Bacteroidota</taxon>
        <taxon>Flavobacteriia</taxon>
        <taxon>Flavobacteriales</taxon>
        <taxon>Flavobacteriaceae</taxon>
        <taxon>Lutibacter</taxon>
    </lineage>
</organism>
<evidence type="ECO:0000313" key="1">
    <source>
        <dbReference type="EMBL" id="SDX41819.1"/>
    </source>
</evidence>
<gene>
    <name evidence="1" type="ORF">SAMN05444411_105133</name>
</gene>
<accession>A0A1H3BL38</accession>
<reference evidence="1 2" key="1">
    <citation type="submission" date="2016-10" db="EMBL/GenBank/DDBJ databases">
        <authorList>
            <person name="de Groot N.N."/>
        </authorList>
    </citation>
    <scope>NUCLEOTIDE SEQUENCE [LARGE SCALE GENOMIC DNA]</scope>
    <source>
        <strain evidence="1 2">DSM 24956</strain>
    </source>
</reference>
<evidence type="ECO:0000313" key="2">
    <source>
        <dbReference type="Proteomes" id="UP000199595"/>
    </source>
</evidence>
<dbReference type="OrthoDB" id="1448289at2"/>
<dbReference type="STRING" id="762486.SAMN05444411_105133"/>
<dbReference type="RefSeq" id="WP_090123385.1">
    <property type="nucleotide sequence ID" value="NZ_FNNJ01000005.1"/>
</dbReference>
<keyword evidence="2" id="KW-1185">Reference proteome</keyword>
<name>A0A1H3BL38_9FLAO</name>
<sequence>MKKILVTLVLVLTVTVTFGQNKWQQKQIKYFVDAAQTEFKLDDAKTKELTSFRTDMVLEYHALQKKAKANEITKEERKEKGKEISKKFNKKLIKLTGKSYKDLAPFMDRLRKELKNLK</sequence>